<proteinExistence type="predicted"/>
<dbReference type="Proteomes" id="UP000314294">
    <property type="component" value="Unassembled WGS sequence"/>
</dbReference>
<evidence type="ECO:0000313" key="2">
    <source>
        <dbReference type="Proteomes" id="UP000314294"/>
    </source>
</evidence>
<evidence type="ECO:0000313" key="1">
    <source>
        <dbReference type="EMBL" id="TNN40854.1"/>
    </source>
</evidence>
<protein>
    <submittedName>
        <fullName evidence="1">Uncharacterized protein</fullName>
    </submittedName>
</protein>
<organism evidence="1 2">
    <name type="scientific">Liparis tanakae</name>
    <name type="common">Tanaka's snailfish</name>
    <dbReference type="NCBI Taxonomy" id="230148"/>
    <lineage>
        <taxon>Eukaryota</taxon>
        <taxon>Metazoa</taxon>
        <taxon>Chordata</taxon>
        <taxon>Craniata</taxon>
        <taxon>Vertebrata</taxon>
        <taxon>Euteleostomi</taxon>
        <taxon>Actinopterygii</taxon>
        <taxon>Neopterygii</taxon>
        <taxon>Teleostei</taxon>
        <taxon>Neoteleostei</taxon>
        <taxon>Acanthomorphata</taxon>
        <taxon>Eupercaria</taxon>
        <taxon>Perciformes</taxon>
        <taxon>Cottioidei</taxon>
        <taxon>Cottales</taxon>
        <taxon>Liparidae</taxon>
        <taxon>Liparis</taxon>
    </lineage>
</organism>
<gene>
    <name evidence="1" type="ORF">EYF80_048988</name>
</gene>
<dbReference type="AlphaFoldDB" id="A0A4Z2FJA3"/>
<name>A0A4Z2FJA3_9TELE</name>
<sequence>MDSKLNLYLNREERPRGASACRATSRLFNGQTGETRSLTCSVEPHFRFQHRVQQPALPPVLPPAPGQLRLVHREGSASITPKMWPAAAARLSVTAARNMSAVVDMVRATRLELQTLQKTLPCFESGNAAVTLPARVFQNKTTSSLTLTDTELFKNFYYSDIFFNH</sequence>
<accession>A0A4Z2FJA3</accession>
<dbReference type="EMBL" id="SRLO01001154">
    <property type="protein sequence ID" value="TNN40854.1"/>
    <property type="molecule type" value="Genomic_DNA"/>
</dbReference>
<keyword evidence="2" id="KW-1185">Reference proteome</keyword>
<comment type="caution">
    <text evidence="1">The sequence shown here is derived from an EMBL/GenBank/DDBJ whole genome shotgun (WGS) entry which is preliminary data.</text>
</comment>
<reference evidence="1 2" key="1">
    <citation type="submission" date="2019-03" db="EMBL/GenBank/DDBJ databases">
        <title>First draft genome of Liparis tanakae, snailfish: a comprehensive survey of snailfish specific genes.</title>
        <authorList>
            <person name="Kim W."/>
            <person name="Song I."/>
            <person name="Jeong J.-H."/>
            <person name="Kim D."/>
            <person name="Kim S."/>
            <person name="Ryu S."/>
            <person name="Song J.Y."/>
            <person name="Lee S.K."/>
        </authorList>
    </citation>
    <scope>NUCLEOTIDE SEQUENCE [LARGE SCALE GENOMIC DNA]</scope>
    <source>
        <tissue evidence="1">Muscle</tissue>
    </source>
</reference>